<proteinExistence type="predicted"/>
<organism evidence="1 2">
    <name type="scientific">Eretmocerus hayati</name>
    <dbReference type="NCBI Taxonomy" id="131215"/>
    <lineage>
        <taxon>Eukaryota</taxon>
        <taxon>Metazoa</taxon>
        <taxon>Ecdysozoa</taxon>
        <taxon>Arthropoda</taxon>
        <taxon>Hexapoda</taxon>
        <taxon>Insecta</taxon>
        <taxon>Pterygota</taxon>
        <taxon>Neoptera</taxon>
        <taxon>Endopterygota</taxon>
        <taxon>Hymenoptera</taxon>
        <taxon>Apocrita</taxon>
        <taxon>Proctotrupomorpha</taxon>
        <taxon>Chalcidoidea</taxon>
        <taxon>Aphelinidae</taxon>
        <taxon>Aphelininae</taxon>
        <taxon>Eretmocerus</taxon>
    </lineage>
</organism>
<evidence type="ECO:0000313" key="1">
    <source>
        <dbReference type="EMBL" id="KAJ8669905.1"/>
    </source>
</evidence>
<keyword evidence="2" id="KW-1185">Reference proteome</keyword>
<gene>
    <name evidence="1" type="ORF">QAD02_001164</name>
</gene>
<protein>
    <submittedName>
        <fullName evidence="1">Uncharacterized protein</fullName>
    </submittedName>
</protein>
<dbReference type="EMBL" id="CM056743">
    <property type="protein sequence ID" value="KAJ8669905.1"/>
    <property type="molecule type" value="Genomic_DNA"/>
</dbReference>
<accession>A0ACC2NFH5</accession>
<comment type="caution">
    <text evidence="1">The sequence shown here is derived from an EMBL/GenBank/DDBJ whole genome shotgun (WGS) entry which is preliminary data.</text>
</comment>
<evidence type="ECO:0000313" key="2">
    <source>
        <dbReference type="Proteomes" id="UP001239111"/>
    </source>
</evidence>
<reference evidence="1" key="1">
    <citation type="submission" date="2023-04" db="EMBL/GenBank/DDBJ databases">
        <title>A chromosome-level genome assembly of the parasitoid wasp Eretmocerus hayati.</title>
        <authorList>
            <person name="Zhong Y."/>
            <person name="Liu S."/>
            <person name="Liu Y."/>
        </authorList>
    </citation>
    <scope>NUCLEOTIDE SEQUENCE</scope>
    <source>
        <strain evidence="1">ZJU_SS_LIU_2023</strain>
    </source>
</reference>
<name>A0ACC2NFH5_9HYME</name>
<dbReference type="Proteomes" id="UP001239111">
    <property type="component" value="Chromosome 3"/>
</dbReference>
<sequence length="180" mass="21182">MQLGKKIAKTVELFNANETISDGKLAYMAEWSKDFDDFGSSEDERKDTKGWSRELLIYPDRIESAEIRIVKKKNCIEKFEEKNLDRYLCVDTFDRSVCARNSGGPLMINGRQAGIIPKGKDCHLRRLGYVVFIAISNLRKWIDGTMEKLVEKDEEESWTSVFERYHENRWRIKKIWHRAL</sequence>